<name>A0AAN7GUA1_9MYRT</name>
<accession>A0AAN7GUA1</accession>
<proteinExistence type="predicted"/>
<evidence type="ECO:0000313" key="2">
    <source>
        <dbReference type="EMBL" id="KAK4742827.1"/>
    </source>
</evidence>
<organism evidence="2 3">
    <name type="scientific">Trapa incisa</name>
    <dbReference type="NCBI Taxonomy" id="236973"/>
    <lineage>
        <taxon>Eukaryota</taxon>
        <taxon>Viridiplantae</taxon>
        <taxon>Streptophyta</taxon>
        <taxon>Embryophyta</taxon>
        <taxon>Tracheophyta</taxon>
        <taxon>Spermatophyta</taxon>
        <taxon>Magnoliopsida</taxon>
        <taxon>eudicotyledons</taxon>
        <taxon>Gunneridae</taxon>
        <taxon>Pentapetalae</taxon>
        <taxon>rosids</taxon>
        <taxon>malvids</taxon>
        <taxon>Myrtales</taxon>
        <taxon>Lythraceae</taxon>
        <taxon>Trapa</taxon>
    </lineage>
</organism>
<reference evidence="2 3" key="1">
    <citation type="journal article" date="2023" name="Hortic Res">
        <title>Pangenome of water caltrop reveals structural variations and asymmetric subgenome divergence after allopolyploidization.</title>
        <authorList>
            <person name="Zhang X."/>
            <person name="Chen Y."/>
            <person name="Wang L."/>
            <person name="Yuan Y."/>
            <person name="Fang M."/>
            <person name="Shi L."/>
            <person name="Lu R."/>
            <person name="Comes H.P."/>
            <person name="Ma Y."/>
            <person name="Chen Y."/>
            <person name="Huang G."/>
            <person name="Zhou Y."/>
            <person name="Zheng Z."/>
            <person name="Qiu Y."/>
        </authorList>
    </citation>
    <scope>NUCLEOTIDE SEQUENCE [LARGE SCALE GENOMIC DNA]</scope>
    <source>
        <tissue evidence="2">Roots</tissue>
    </source>
</reference>
<dbReference type="AlphaFoldDB" id="A0AAN7GUA1"/>
<dbReference type="GO" id="GO:0009536">
    <property type="term" value="C:plastid"/>
    <property type="evidence" value="ECO:0007669"/>
    <property type="project" value="TreeGrafter"/>
</dbReference>
<dbReference type="Pfam" id="PF13225">
    <property type="entry name" value="D27-like_C"/>
    <property type="match status" value="1"/>
</dbReference>
<dbReference type="PANTHER" id="PTHR33591:SF1">
    <property type="entry name" value="BETA-CAROTENE ISOMERASE D27, CHLOROPLASTIC"/>
    <property type="match status" value="1"/>
</dbReference>
<evidence type="ECO:0000313" key="3">
    <source>
        <dbReference type="Proteomes" id="UP001345219"/>
    </source>
</evidence>
<sequence length="296" mass="33608">MESATLLLQSNFTAPRALTTRAVVPFRRRQDSRVFSVLRNPPATDNASKFAQHERIPIADHDPAGHINNSSSSASTGYQDSWFHLLATNHLSQSVQFASGIRNKKRGYESLVEAATAVYKNYNPILQRELVILALQRAFPRPILALIRTVMPNSRFTREFFAAFTTVFFAWLVGACEVKESEVNGRRERNVVNIKKCRLLQKGFLEESNCVGMCLNLCKVPSQTFIKDFLGMPVNMVPNFDDMSCEMVFGEEPLKPEDDPAFKQSCFKQCKVKQKHTTNCINQYNKKMEADHDKCT</sequence>
<evidence type="ECO:0000259" key="1">
    <source>
        <dbReference type="Pfam" id="PF13225"/>
    </source>
</evidence>
<dbReference type="GO" id="GO:0016859">
    <property type="term" value="F:cis-trans isomerase activity"/>
    <property type="evidence" value="ECO:0007669"/>
    <property type="project" value="TreeGrafter"/>
</dbReference>
<dbReference type="GO" id="GO:0005506">
    <property type="term" value="F:iron ion binding"/>
    <property type="evidence" value="ECO:0007669"/>
    <property type="project" value="InterPro"/>
</dbReference>
<keyword evidence="3" id="KW-1185">Reference proteome</keyword>
<dbReference type="PANTHER" id="PTHR33591">
    <property type="entry name" value="BETA-CAROTENE ISOMERASE D27"/>
    <property type="match status" value="1"/>
</dbReference>
<dbReference type="Proteomes" id="UP001345219">
    <property type="component" value="Chromosome 1"/>
</dbReference>
<gene>
    <name evidence="2" type="ORF">SAY87_000828</name>
</gene>
<protein>
    <recommendedName>
        <fullName evidence="1">Beta-carotene isomerase D27-like C-terminal domain-containing protein</fullName>
    </recommendedName>
</protein>
<dbReference type="InterPro" id="IPR038938">
    <property type="entry name" value="D27-like"/>
</dbReference>
<feature type="domain" description="Beta-carotene isomerase D27-like C-terminal" evidence="1">
    <location>
        <begin position="171"/>
        <end position="257"/>
    </location>
</feature>
<comment type="caution">
    <text evidence="2">The sequence shown here is derived from an EMBL/GenBank/DDBJ whole genome shotgun (WGS) entry which is preliminary data.</text>
</comment>
<dbReference type="GO" id="GO:1901601">
    <property type="term" value="P:strigolactone biosynthetic process"/>
    <property type="evidence" value="ECO:0007669"/>
    <property type="project" value="TreeGrafter"/>
</dbReference>
<dbReference type="EMBL" id="JAXIOK010000023">
    <property type="protein sequence ID" value="KAK4742827.1"/>
    <property type="molecule type" value="Genomic_DNA"/>
</dbReference>
<dbReference type="InterPro" id="IPR025114">
    <property type="entry name" value="D27-like_C"/>
</dbReference>